<gene>
    <name evidence="3" type="ORF">DWB77_06786</name>
</gene>
<feature type="region of interest" description="Disordered" evidence="1">
    <location>
        <begin position="99"/>
        <end position="133"/>
    </location>
</feature>
<dbReference type="RefSeq" id="WP_120726052.1">
    <property type="nucleotide sequence ID" value="NZ_CP032698.1"/>
</dbReference>
<evidence type="ECO:0000313" key="4">
    <source>
        <dbReference type="Proteomes" id="UP000271554"/>
    </source>
</evidence>
<dbReference type="Proteomes" id="UP000271554">
    <property type="component" value="Chromosome"/>
</dbReference>
<feature type="chain" id="PRO_5017448061" evidence="2">
    <location>
        <begin position="27"/>
        <end position="133"/>
    </location>
</feature>
<keyword evidence="4" id="KW-1185">Reference proteome</keyword>
<keyword evidence="2" id="KW-0732">Signal</keyword>
<feature type="signal peptide" evidence="2">
    <location>
        <begin position="1"/>
        <end position="26"/>
    </location>
</feature>
<accession>A0A387HRU8</accession>
<evidence type="ECO:0000256" key="1">
    <source>
        <dbReference type="SAM" id="MobiDB-lite"/>
    </source>
</evidence>
<evidence type="ECO:0000256" key="2">
    <source>
        <dbReference type="SAM" id="SignalP"/>
    </source>
</evidence>
<feature type="region of interest" description="Disordered" evidence="1">
    <location>
        <begin position="25"/>
        <end position="52"/>
    </location>
</feature>
<dbReference type="AlphaFoldDB" id="A0A387HRU8"/>
<protein>
    <submittedName>
        <fullName evidence="3">Uncharacterized protein</fullName>
    </submittedName>
</protein>
<name>A0A387HRU8_9ACTN</name>
<proteinExistence type="predicted"/>
<evidence type="ECO:0000313" key="3">
    <source>
        <dbReference type="EMBL" id="AYG84572.1"/>
    </source>
</evidence>
<organism evidence="3 4">
    <name type="scientific">Streptomyces hundungensis</name>
    <dbReference type="NCBI Taxonomy" id="1077946"/>
    <lineage>
        <taxon>Bacteria</taxon>
        <taxon>Bacillati</taxon>
        <taxon>Actinomycetota</taxon>
        <taxon>Actinomycetes</taxon>
        <taxon>Kitasatosporales</taxon>
        <taxon>Streptomycetaceae</taxon>
        <taxon>Streptomyces</taxon>
    </lineage>
</organism>
<dbReference type="KEGG" id="shun:DWB77_06786"/>
<dbReference type="EMBL" id="CP032698">
    <property type="protein sequence ID" value="AYG84572.1"/>
    <property type="molecule type" value="Genomic_DNA"/>
</dbReference>
<sequence length="133" mass="13065">MRRSATAVAIALCGALAAATAAPAFAADRPPVESAPGAGREVVDGRAGDDDAAGVKSEVAAILKDVNQMVADEKKDAAADVAAAKAEVATLLKQIADMTKADSPQPKPATKPLVDPPAVGAPSTSNPALPTAG</sequence>
<reference evidence="3 4" key="1">
    <citation type="submission" date="2018-10" db="EMBL/GenBank/DDBJ databases">
        <title>Relationship between Morphology and Antimicrobial Activity in Streptomyces.</title>
        <authorList>
            <person name="Kang H.J."/>
            <person name="Kim S.B."/>
        </authorList>
    </citation>
    <scope>NUCLEOTIDE SEQUENCE [LARGE SCALE GENOMIC DNA]</scope>
    <source>
        <strain evidence="3 4">BH38</strain>
    </source>
</reference>
<feature type="compositionally biased region" description="Polar residues" evidence="1">
    <location>
        <begin position="122"/>
        <end position="133"/>
    </location>
</feature>